<accession>A0A0B1ST55</accession>
<keyword evidence="1" id="KW-0175">Coiled coil</keyword>
<dbReference type="EMBL" id="KN560534">
    <property type="protein sequence ID" value="KHJ86405.1"/>
    <property type="molecule type" value="Genomic_DNA"/>
</dbReference>
<name>A0A0B1ST55_OESDE</name>
<dbReference type="GO" id="GO:0060271">
    <property type="term" value="P:cilium assembly"/>
    <property type="evidence" value="ECO:0007669"/>
    <property type="project" value="InterPro"/>
</dbReference>
<dbReference type="GO" id="GO:0042073">
    <property type="term" value="P:intraciliary transport"/>
    <property type="evidence" value="ECO:0007669"/>
    <property type="project" value="InterPro"/>
</dbReference>
<feature type="coiled-coil region" evidence="1">
    <location>
        <begin position="141"/>
        <end position="208"/>
    </location>
</feature>
<dbReference type="Gene3D" id="1.10.287.1490">
    <property type="match status" value="1"/>
</dbReference>
<dbReference type="GO" id="GO:0015631">
    <property type="term" value="F:tubulin binding"/>
    <property type="evidence" value="ECO:0007669"/>
    <property type="project" value="InterPro"/>
</dbReference>
<keyword evidence="3" id="KW-1185">Reference proteome</keyword>
<evidence type="ECO:0000256" key="1">
    <source>
        <dbReference type="SAM" id="Coils"/>
    </source>
</evidence>
<evidence type="ECO:0000313" key="3">
    <source>
        <dbReference type="Proteomes" id="UP000053660"/>
    </source>
</evidence>
<proteinExistence type="predicted"/>
<reference evidence="2 3" key="1">
    <citation type="submission" date="2014-03" db="EMBL/GenBank/DDBJ databases">
        <title>Draft genome of the hookworm Oesophagostomum dentatum.</title>
        <authorList>
            <person name="Mitreva M."/>
        </authorList>
    </citation>
    <scope>NUCLEOTIDE SEQUENCE [LARGE SCALE GENOMIC DNA]</scope>
    <source>
        <strain evidence="2 3">OD-Hann</strain>
    </source>
</reference>
<dbReference type="PANTHER" id="PTHR15614">
    <property type="entry name" value="INTRAFLAGELLAR TRANSPORT PROTEIN 81 HOMOLOG"/>
    <property type="match status" value="1"/>
</dbReference>
<evidence type="ECO:0000313" key="2">
    <source>
        <dbReference type="EMBL" id="KHJ86405.1"/>
    </source>
</evidence>
<protein>
    <submittedName>
        <fullName evidence="2">Uncharacterized protein</fullName>
    </submittedName>
</protein>
<dbReference type="GO" id="GO:0030992">
    <property type="term" value="C:intraciliary transport particle B"/>
    <property type="evidence" value="ECO:0007669"/>
    <property type="project" value="InterPro"/>
</dbReference>
<dbReference type="GO" id="GO:0036064">
    <property type="term" value="C:ciliary basal body"/>
    <property type="evidence" value="ECO:0007669"/>
    <property type="project" value="TreeGrafter"/>
</dbReference>
<dbReference type="OrthoDB" id="276029at2759"/>
<dbReference type="PANTHER" id="PTHR15614:SF2">
    <property type="entry name" value="INTRAFLAGELLAR TRANSPORT PROTEIN 81 HOMOLOG"/>
    <property type="match status" value="1"/>
</dbReference>
<gene>
    <name evidence="2" type="ORF">OESDEN_13849</name>
</gene>
<feature type="coiled-coil region" evidence="1">
    <location>
        <begin position="10"/>
        <end position="40"/>
    </location>
</feature>
<organism evidence="2 3">
    <name type="scientific">Oesophagostomum dentatum</name>
    <name type="common">Nodular worm</name>
    <dbReference type="NCBI Taxonomy" id="61180"/>
    <lineage>
        <taxon>Eukaryota</taxon>
        <taxon>Metazoa</taxon>
        <taxon>Ecdysozoa</taxon>
        <taxon>Nematoda</taxon>
        <taxon>Chromadorea</taxon>
        <taxon>Rhabditida</taxon>
        <taxon>Rhabditina</taxon>
        <taxon>Rhabditomorpha</taxon>
        <taxon>Strongyloidea</taxon>
        <taxon>Strongylidae</taxon>
        <taxon>Oesophagostomum</taxon>
    </lineage>
</organism>
<dbReference type="InterPro" id="IPR029600">
    <property type="entry name" value="IFT81"/>
</dbReference>
<dbReference type="Proteomes" id="UP000053660">
    <property type="component" value="Unassembled WGS sequence"/>
</dbReference>
<dbReference type="AlphaFoldDB" id="A0A0B1ST55"/>
<sequence>MSAHQFKTYVNRVRDKKVDYKRKKMQIEELLTEREVLLRTINLLPRTFEELKEKIESYGGTPILSPPQQTRPKIAPTTTDIEELREMVTNLVHTVDQRREEMAVVKKKAADLQSVVNDETQNFQSMQADYESRRAEVQNGAEELKPLIKELEEREEKAKETLPRVEEQISEAEKQLSSFDEFTSSSSKTQLKDQIAEEQAQADTLMQSNTSQITDLNAARKQMQMWKGLVAMFEAKIAITDEKNNLE</sequence>